<accession>A0A6A4AAN9</accession>
<evidence type="ECO:0000256" key="1">
    <source>
        <dbReference type="SAM" id="MobiDB-lite"/>
    </source>
</evidence>
<comment type="caution">
    <text evidence="2">The sequence shown here is derived from an EMBL/GenBank/DDBJ whole genome shotgun (WGS) entry which is preliminary data.</text>
</comment>
<evidence type="ECO:0000313" key="3">
    <source>
        <dbReference type="Proteomes" id="UP000440367"/>
    </source>
</evidence>
<feature type="region of interest" description="Disordered" evidence="1">
    <location>
        <begin position="117"/>
        <end position="166"/>
    </location>
</feature>
<dbReference type="EMBL" id="QXGD01000092">
    <property type="protein sequence ID" value="KAE9253497.1"/>
    <property type="molecule type" value="Genomic_DNA"/>
</dbReference>
<feature type="compositionally biased region" description="Low complexity" evidence="1">
    <location>
        <begin position="147"/>
        <end position="162"/>
    </location>
</feature>
<evidence type="ECO:0000313" key="2">
    <source>
        <dbReference type="EMBL" id="KAE9253497.1"/>
    </source>
</evidence>
<dbReference type="Proteomes" id="UP000440367">
    <property type="component" value="Unassembled WGS sequence"/>
</dbReference>
<organism evidence="2 3">
    <name type="scientific">Phytophthora fragariae</name>
    <dbReference type="NCBI Taxonomy" id="53985"/>
    <lineage>
        <taxon>Eukaryota</taxon>
        <taxon>Sar</taxon>
        <taxon>Stramenopiles</taxon>
        <taxon>Oomycota</taxon>
        <taxon>Peronosporomycetes</taxon>
        <taxon>Peronosporales</taxon>
        <taxon>Peronosporaceae</taxon>
        <taxon>Phytophthora</taxon>
    </lineage>
</organism>
<dbReference type="AlphaFoldDB" id="A0A6A4AAN9"/>
<feature type="compositionally biased region" description="Polar residues" evidence="1">
    <location>
        <begin position="122"/>
        <end position="146"/>
    </location>
</feature>
<name>A0A6A4AAN9_9STRA</name>
<proteinExistence type="predicted"/>
<sequence length="532" mass="61496">MDTAAAGVDVEVDAKADDNAERVSLTQLPSTRRPLLPILPHYPPPAGALVVDKEETQLVYLAPLMTTSKEIYFAKHKDLLKGNNDTAVNTAEQEEEERSKKKMLVSLERHLARLRKVRHQPASPNQKSSSVFDVPSSDGQTRSTAPAASNVTETTSSTAASADGQLKRMKQRVRLLPITDDDRTAFWETIKGYERMQAYYHQTVLAGGASTPMGFNMEAAFKKMLLEERHQLWISTHESRLVENKSRKLQEDENYERRVIEASSEFRAQQRLQKRIREQLIRRRLEKHLSRTVRIWRRYRTIKRTSSHAANLLIEWLQKSVAVRSLSFRVFKGLRIFVRRVKRVQGLWRKRQAIRKLKFLIVEKAWIDLETVYVDTAIEEYENKRLEAEQQGVPKKWPKVGSNQKSRKKREIWMRFVPDSVRTEVIVEFLQKVDKEYEEKFRNQEDEFFPQLVQTLRGEHPNRARTYIKAVATKHALCGKVVETLLRYPGAVGEGVVAVQPFDVHLAPIGEMIKVGRVRCSNRPNSRPPVRS</sequence>
<protein>
    <submittedName>
        <fullName evidence="2">Uncharacterized protein</fullName>
    </submittedName>
</protein>
<gene>
    <name evidence="2" type="ORF">PF002_g3294</name>
</gene>
<reference evidence="2 3" key="1">
    <citation type="submission" date="2018-08" db="EMBL/GenBank/DDBJ databases">
        <title>Genomic investigation of the strawberry pathogen Phytophthora fragariae indicates pathogenicity is determined by transcriptional variation in three key races.</title>
        <authorList>
            <person name="Adams T.M."/>
            <person name="Armitage A.D."/>
            <person name="Sobczyk M.K."/>
            <person name="Bates H.J."/>
            <person name="Dunwell J.M."/>
            <person name="Nellist C.F."/>
            <person name="Harrison R.J."/>
        </authorList>
    </citation>
    <scope>NUCLEOTIDE SEQUENCE [LARGE SCALE GENOMIC DNA]</scope>
    <source>
        <strain evidence="2 3">BC-1</strain>
    </source>
</reference>